<dbReference type="Proteomes" id="UP000324358">
    <property type="component" value="Unassembled WGS sequence"/>
</dbReference>
<keyword evidence="4" id="KW-0175">Coiled coil</keyword>
<evidence type="ECO:0000313" key="6">
    <source>
        <dbReference type="EMBL" id="TYB74581.1"/>
    </source>
</evidence>
<evidence type="ECO:0000256" key="2">
    <source>
        <dbReference type="ARBA" id="ARBA00022670"/>
    </source>
</evidence>
<feature type="domain" description="Prohead serine protease" evidence="5">
    <location>
        <begin position="45"/>
        <end position="130"/>
    </location>
</feature>
<organism evidence="6 7">
    <name type="scientific">Bizionia algoritergicola</name>
    <dbReference type="NCBI Taxonomy" id="291187"/>
    <lineage>
        <taxon>Bacteria</taxon>
        <taxon>Pseudomonadati</taxon>
        <taxon>Bacteroidota</taxon>
        <taxon>Flavobacteriia</taxon>
        <taxon>Flavobacteriales</taxon>
        <taxon>Flavobacteriaceae</taxon>
        <taxon>Bizionia</taxon>
    </lineage>
</organism>
<comment type="caution">
    <text evidence="6">The sequence shown here is derived from an EMBL/GenBank/DDBJ whole genome shotgun (WGS) entry which is preliminary data.</text>
</comment>
<sequence>MPKPRFIFNDETQKNSYGFIIPTKGIDLKRFKLNPIMLDSHWNSNKSVIGRWDDVQSDNGSLSGLPVFDSEDESAALIEGKVERGFIKSCSMGVRFQRDDMKFVNDVLVLEKCELYEVSIVAVPSNANAIRLYVDDNTEPLKESEIQTLCLSALPVDGEVIIPNNLDKTDMKKITLTVLAALALGFKENELEHDVDAVNEAAVKLQAKLTAAELKLEILQSDADAQADEKIKNKVALAIKANPTLKAQEEKLLALGKTDEALLDSTLALFPAKKSLNAQIVDGKEGEAEVKTVEGFMKLDLEAQLAFKADEPEAYNKLFTKN</sequence>
<dbReference type="EMBL" id="VSKL01000001">
    <property type="protein sequence ID" value="TYB74581.1"/>
    <property type="molecule type" value="Genomic_DNA"/>
</dbReference>
<keyword evidence="3" id="KW-0378">Hydrolase</keyword>
<accession>A0A5D0R135</accession>
<evidence type="ECO:0000256" key="3">
    <source>
        <dbReference type="ARBA" id="ARBA00022801"/>
    </source>
</evidence>
<name>A0A5D0R135_9FLAO</name>
<keyword evidence="7" id="KW-1185">Reference proteome</keyword>
<dbReference type="GO" id="GO:0008233">
    <property type="term" value="F:peptidase activity"/>
    <property type="evidence" value="ECO:0007669"/>
    <property type="project" value="UniProtKB-KW"/>
</dbReference>
<dbReference type="OrthoDB" id="1064922at2"/>
<evidence type="ECO:0000256" key="1">
    <source>
        <dbReference type="ARBA" id="ARBA00022612"/>
    </source>
</evidence>
<dbReference type="Pfam" id="PF04586">
    <property type="entry name" value="Peptidase_S78"/>
    <property type="match status" value="1"/>
</dbReference>
<gene>
    <name evidence="6" type="ORF">ES675_00105</name>
</gene>
<proteinExistence type="predicted"/>
<evidence type="ECO:0000259" key="5">
    <source>
        <dbReference type="Pfam" id="PF04586"/>
    </source>
</evidence>
<reference evidence="6 7" key="1">
    <citation type="submission" date="2019-08" db="EMBL/GenBank/DDBJ databases">
        <title>Genomes of Antarctic Bizionia species.</title>
        <authorList>
            <person name="Bowman J.P."/>
        </authorList>
    </citation>
    <scope>NUCLEOTIDE SEQUENCE [LARGE SCALE GENOMIC DNA]</scope>
    <source>
        <strain evidence="6 7">APA-1</strain>
    </source>
</reference>
<evidence type="ECO:0000313" key="7">
    <source>
        <dbReference type="Proteomes" id="UP000324358"/>
    </source>
</evidence>
<dbReference type="AlphaFoldDB" id="A0A5D0R135"/>
<dbReference type="GO" id="GO:0006508">
    <property type="term" value="P:proteolysis"/>
    <property type="evidence" value="ECO:0007669"/>
    <property type="project" value="UniProtKB-KW"/>
</dbReference>
<feature type="coiled-coil region" evidence="4">
    <location>
        <begin position="188"/>
        <end position="229"/>
    </location>
</feature>
<evidence type="ECO:0000256" key="4">
    <source>
        <dbReference type="SAM" id="Coils"/>
    </source>
</evidence>
<dbReference type="InterPro" id="IPR054613">
    <property type="entry name" value="Peptidase_S78_dom"/>
</dbReference>
<keyword evidence="1" id="KW-1188">Viral release from host cell</keyword>
<keyword evidence="2 6" id="KW-0645">Protease</keyword>
<protein>
    <submittedName>
        <fullName evidence="6">Caudovirus prohead protease</fullName>
    </submittedName>
</protein>